<name>A0A271KE92_9HYPH</name>
<gene>
    <name evidence="1" type="ORF">CIT31_16705</name>
</gene>
<dbReference type="AlphaFoldDB" id="A0A271KE92"/>
<reference evidence="1 2" key="1">
    <citation type="submission" date="2017-08" db="EMBL/GenBank/DDBJ databases">
        <title>Mesorhizobium wenxinae sp. nov., a novel rhizobial species isolated from root nodules of chickpea (Cicer arietinum L.).</title>
        <authorList>
            <person name="Zhang J."/>
        </authorList>
    </citation>
    <scope>NUCLEOTIDE SEQUENCE [LARGE SCALE GENOMIC DNA]</scope>
    <source>
        <strain evidence="2">WYCCWR 10019</strain>
    </source>
</reference>
<dbReference type="EMBL" id="NPKH01000023">
    <property type="protein sequence ID" value="PAP94006.1"/>
    <property type="molecule type" value="Genomic_DNA"/>
</dbReference>
<dbReference type="Proteomes" id="UP000215931">
    <property type="component" value="Unassembled WGS sequence"/>
</dbReference>
<sequence length="82" mass="9042">MSEIPEDILKTAAELVEMQSVWIRDKPHETCAKLIAEALMAERERCAKIAEAAGRELEPSFVADTAWAIAESIRSPDTDPST</sequence>
<accession>A0A271KE92</accession>
<evidence type="ECO:0000313" key="2">
    <source>
        <dbReference type="Proteomes" id="UP000215931"/>
    </source>
</evidence>
<keyword evidence="2" id="KW-1185">Reference proteome</keyword>
<comment type="caution">
    <text evidence="1">The sequence shown here is derived from an EMBL/GenBank/DDBJ whole genome shotgun (WGS) entry which is preliminary data.</text>
</comment>
<organism evidence="1 2">
    <name type="scientific">Mesorhizobium wenxiniae</name>
    <dbReference type="NCBI Taxonomy" id="2014805"/>
    <lineage>
        <taxon>Bacteria</taxon>
        <taxon>Pseudomonadati</taxon>
        <taxon>Pseudomonadota</taxon>
        <taxon>Alphaproteobacteria</taxon>
        <taxon>Hyphomicrobiales</taxon>
        <taxon>Phyllobacteriaceae</taxon>
        <taxon>Mesorhizobium</taxon>
    </lineage>
</organism>
<protein>
    <submittedName>
        <fullName evidence="1">Uncharacterized protein</fullName>
    </submittedName>
</protein>
<proteinExistence type="predicted"/>
<evidence type="ECO:0000313" key="1">
    <source>
        <dbReference type="EMBL" id="PAP94006.1"/>
    </source>
</evidence>
<dbReference type="RefSeq" id="WP_095519539.1">
    <property type="nucleotide sequence ID" value="NZ_NPKH01000023.1"/>
</dbReference>